<protein>
    <submittedName>
        <fullName evidence="10">Alpha-amylase</fullName>
        <ecNumber evidence="10">3.2.1.1</ecNumber>
    </submittedName>
</protein>
<accession>A0A9D1P249</accession>
<dbReference type="Gene3D" id="3.20.20.80">
    <property type="entry name" value="Glycosidases"/>
    <property type="match status" value="1"/>
</dbReference>
<dbReference type="PIRSF" id="PIRSF001021">
    <property type="entry name" value="Alph-amls_thrmst"/>
    <property type="match status" value="1"/>
</dbReference>
<feature type="binding site" evidence="8">
    <location>
        <position position="199"/>
    </location>
    <ligand>
        <name>Ca(2+)</name>
        <dbReference type="ChEBI" id="CHEBI:29108"/>
        <label>1</label>
    </ligand>
</feature>
<keyword evidence="3 8" id="KW-0479">Metal-binding</keyword>
<feature type="binding site" evidence="8">
    <location>
        <position position="103"/>
    </location>
    <ligand>
        <name>Ca(2+)</name>
        <dbReference type="ChEBI" id="CHEBI:29108"/>
        <label>1</label>
    </ligand>
</feature>
<evidence type="ECO:0000256" key="6">
    <source>
        <dbReference type="ARBA" id="ARBA00023295"/>
    </source>
</evidence>
<evidence type="ECO:0000259" key="9">
    <source>
        <dbReference type="SMART" id="SM00642"/>
    </source>
</evidence>
<dbReference type="NCBIfam" id="NF006969">
    <property type="entry name" value="PRK09441.1-2"/>
    <property type="match status" value="1"/>
</dbReference>
<feature type="domain" description="Glycosyl hydrolase family 13 catalytic" evidence="9">
    <location>
        <begin position="3"/>
        <end position="395"/>
    </location>
</feature>
<evidence type="ECO:0000256" key="8">
    <source>
        <dbReference type="PIRSR" id="PIRSR001021-2"/>
    </source>
</evidence>
<evidence type="ECO:0000256" key="1">
    <source>
        <dbReference type="ARBA" id="ARBA00001913"/>
    </source>
</evidence>
<organism evidence="10 11">
    <name type="scientific">Candidatus Scatomonas pullistercoris</name>
    <dbReference type="NCBI Taxonomy" id="2840920"/>
    <lineage>
        <taxon>Bacteria</taxon>
        <taxon>Bacillati</taxon>
        <taxon>Bacillota</taxon>
        <taxon>Clostridia</taxon>
        <taxon>Lachnospirales</taxon>
        <taxon>Lachnospiraceae</taxon>
        <taxon>Lachnospiraceae incertae sedis</taxon>
        <taxon>Candidatus Scatomonas</taxon>
    </lineage>
</organism>
<dbReference type="Proteomes" id="UP000824169">
    <property type="component" value="Unassembled WGS sequence"/>
</dbReference>
<name>A0A9D1P249_9FIRM</name>
<feature type="binding site" evidence="8">
    <location>
        <position position="193"/>
    </location>
    <ligand>
        <name>Ca(2+)</name>
        <dbReference type="ChEBI" id="CHEBI:29108"/>
        <label>1</label>
    </ligand>
</feature>
<keyword evidence="5" id="KW-0119">Carbohydrate metabolism</keyword>
<dbReference type="InterPro" id="IPR013780">
    <property type="entry name" value="Glyco_hydro_b"/>
</dbReference>
<dbReference type="InterPro" id="IPR015237">
    <property type="entry name" value="Alpha-amylase_C_pro"/>
</dbReference>
<evidence type="ECO:0000256" key="7">
    <source>
        <dbReference type="PIRSR" id="PIRSR001021-1"/>
    </source>
</evidence>
<dbReference type="GO" id="GO:0004556">
    <property type="term" value="F:alpha-amylase activity"/>
    <property type="evidence" value="ECO:0007669"/>
    <property type="project" value="UniProtKB-EC"/>
</dbReference>
<dbReference type="SUPFAM" id="SSF51011">
    <property type="entry name" value="Glycosyl hydrolase domain"/>
    <property type="match status" value="1"/>
</dbReference>
<dbReference type="SMART" id="SM00642">
    <property type="entry name" value="Aamy"/>
    <property type="match status" value="1"/>
</dbReference>
<dbReference type="EMBL" id="DVOO01000013">
    <property type="protein sequence ID" value="HIV25096.1"/>
    <property type="molecule type" value="Genomic_DNA"/>
</dbReference>
<feature type="binding site" evidence="8">
    <location>
        <position position="299"/>
    </location>
    <ligand>
        <name>Ca(2+)</name>
        <dbReference type="ChEBI" id="CHEBI:29108"/>
        <label>3</label>
    </ligand>
</feature>
<gene>
    <name evidence="10" type="ORF">IAB71_04800</name>
</gene>
<evidence type="ECO:0000256" key="5">
    <source>
        <dbReference type="ARBA" id="ARBA00023277"/>
    </source>
</evidence>
<dbReference type="Gene3D" id="2.40.30.140">
    <property type="match status" value="1"/>
</dbReference>
<evidence type="ECO:0000256" key="2">
    <source>
        <dbReference type="ARBA" id="ARBA00008061"/>
    </source>
</evidence>
<dbReference type="InterPro" id="IPR006047">
    <property type="entry name" value="GH13_cat_dom"/>
</dbReference>
<reference evidence="10" key="2">
    <citation type="journal article" date="2021" name="PeerJ">
        <title>Extensive microbial diversity within the chicken gut microbiome revealed by metagenomics and culture.</title>
        <authorList>
            <person name="Gilroy R."/>
            <person name="Ravi A."/>
            <person name="Getino M."/>
            <person name="Pursley I."/>
            <person name="Horton D.L."/>
            <person name="Alikhan N.F."/>
            <person name="Baker D."/>
            <person name="Gharbi K."/>
            <person name="Hall N."/>
            <person name="Watson M."/>
            <person name="Adriaenssens E.M."/>
            <person name="Foster-Nyarko E."/>
            <person name="Jarju S."/>
            <person name="Secka A."/>
            <person name="Antonio M."/>
            <person name="Oren A."/>
            <person name="Chaudhuri R.R."/>
            <person name="La Ragione R."/>
            <person name="Hildebrand F."/>
            <person name="Pallen M.J."/>
        </authorList>
    </citation>
    <scope>NUCLEOTIDE SEQUENCE</scope>
    <source>
        <strain evidence="10">CHK188-20938</strain>
    </source>
</reference>
<evidence type="ECO:0000313" key="10">
    <source>
        <dbReference type="EMBL" id="HIV25096.1"/>
    </source>
</evidence>
<dbReference type="Gene3D" id="2.60.40.1180">
    <property type="entry name" value="Golgi alpha-mannosidase II"/>
    <property type="match status" value="1"/>
</dbReference>
<dbReference type="Pfam" id="PF00128">
    <property type="entry name" value="Alpha-amylase"/>
    <property type="match status" value="1"/>
</dbReference>
<evidence type="ECO:0000313" key="11">
    <source>
        <dbReference type="Proteomes" id="UP000824169"/>
    </source>
</evidence>
<keyword evidence="4 10" id="KW-0378">Hydrolase</keyword>
<reference evidence="10" key="1">
    <citation type="submission" date="2020-10" db="EMBL/GenBank/DDBJ databases">
        <authorList>
            <person name="Gilroy R."/>
        </authorList>
    </citation>
    <scope>NUCLEOTIDE SEQUENCE</scope>
    <source>
        <strain evidence="10">CHK188-20938</strain>
    </source>
</reference>
<keyword evidence="6 10" id="KW-0326">Glycosidase</keyword>
<dbReference type="Pfam" id="PF09154">
    <property type="entry name" value="Alpha-amy_C_pro"/>
    <property type="match status" value="1"/>
</dbReference>
<feature type="binding site" evidence="8">
    <location>
        <position position="402"/>
    </location>
    <ligand>
        <name>Ca(2+)</name>
        <dbReference type="ChEBI" id="CHEBI:29108"/>
        <label>3</label>
    </ligand>
</feature>
<comment type="caution">
    <text evidence="10">The sequence shown here is derived from an EMBL/GenBank/DDBJ whole genome shotgun (WGS) entry which is preliminary data.</text>
</comment>
<dbReference type="InterPro" id="IPR013776">
    <property type="entry name" value="A-amylase_thermo"/>
</dbReference>
<evidence type="ECO:0000256" key="4">
    <source>
        <dbReference type="ARBA" id="ARBA00022801"/>
    </source>
</evidence>
<comment type="cofactor">
    <cofactor evidence="1">
        <name>Ca(2+)</name>
        <dbReference type="ChEBI" id="CHEBI:29108"/>
    </cofactor>
</comment>
<evidence type="ECO:0000256" key="3">
    <source>
        <dbReference type="ARBA" id="ARBA00022723"/>
    </source>
</evidence>
<dbReference type="NCBIfam" id="NF006968">
    <property type="entry name" value="PRK09441.1-1"/>
    <property type="match status" value="1"/>
</dbReference>
<feature type="binding site" evidence="8">
    <location>
        <position position="160"/>
    </location>
    <ligand>
        <name>Ca(2+)</name>
        <dbReference type="ChEBI" id="CHEBI:29108"/>
        <label>2</label>
    </ligand>
</feature>
<dbReference type="InterPro" id="IPR017853">
    <property type="entry name" value="GH"/>
</dbReference>
<proteinExistence type="inferred from homology"/>
<dbReference type="AlphaFoldDB" id="A0A9D1P249"/>
<comment type="similarity">
    <text evidence="2">Belongs to the glycosyl hydrolase 13 family.</text>
</comment>
<dbReference type="GO" id="GO:0005509">
    <property type="term" value="F:calcium ion binding"/>
    <property type="evidence" value="ECO:0007669"/>
    <property type="project" value="InterPro"/>
</dbReference>
<dbReference type="CDD" id="cd11318">
    <property type="entry name" value="AmyAc_bac_fung_AmyA"/>
    <property type="match status" value="1"/>
</dbReference>
<dbReference type="PANTHER" id="PTHR43447">
    <property type="entry name" value="ALPHA-AMYLASE"/>
    <property type="match status" value="1"/>
</dbReference>
<feature type="active site" description="Nucleophile" evidence="7">
    <location>
        <position position="230"/>
    </location>
</feature>
<feature type="binding site" evidence="8">
    <location>
        <position position="201"/>
    </location>
    <ligand>
        <name>Ca(2+)</name>
        <dbReference type="ChEBI" id="CHEBI:29108"/>
        <label>2</label>
    </ligand>
</feature>
<feature type="binding site" evidence="8">
    <location>
        <position position="425"/>
    </location>
    <ligand>
        <name>Ca(2+)</name>
        <dbReference type="ChEBI" id="CHEBI:29108"/>
        <label>3</label>
    </ligand>
</feature>
<dbReference type="EC" id="3.2.1.1" evidence="10"/>
<dbReference type="SUPFAM" id="SSF51445">
    <property type="entry name" value="(Trans)glycosidases"/>
    <property type="match status" value="1"/>
</dbReference>
<sequence>MNRTLIQFFEWYLPEDGQHWNRLAGESGYLASLGITDVWMPPAYKGQAGKSDVGYGVYDLYDLGEFDQKGTVATKYGTREEYLRAVEACHRAGMKVWADIVLNHRMGADEAETVRAGAVSSRNRNQEIAPDAEIRAWTKFTFPGRKGKYSDFVWDWHCFDGVDWDDRQKQHQIFELEGKSWETAVDSENGNYDYLMGADLDMKNPAVLEELDRWGKWYLDTVGMDGFRLDAVKHISADFFPRWLGKLRRDSGRDLPAVGEYWHPDARVLKSYLEQCSRVMRLFDVPLHFKFRQLSGADGNFDLGSLFRDTLAGIEPDYAVTFVDNHDTQPGQALESWVAPWCRPLAYACILLRSEGLPCVFYGDLYGIPHSGIPPVPELERLMLARKRYAYGPQRDYLDSSDVIGWVREGDPAHPGSGMAVALTDRGEGRKRMYAGPGFAGRLFLDFLGNRREAVRIGADGWADFPVNGGSVSVWVPAS</sequence>
<feature type="binding site" evidence="8">
    <location>
        <position position="234"/>
    </location>
    <ligand>
        <name>Ca(2+)</name>
        <dbReference type="ChEBI" id="CHEBI:29108"/>
        <label>1</label>
    </ligand>
</feature>
<dbReference type="GO" id="GO:0005975">
    <property type="term" value="P:carbohydrate metabolic process"/>
    <property type="evidence" value="ECO:0007669"/>
    <property type="project" value="InterPro"/>
</dbReference>
<keyword evidence="8" id="KW-0106">Calcium</keyword>
<feature type="active site" description="Nucleophile" evidence="7">
    <location>
        <position position="260"/>
    </location>
</feature>